<comment type="caution">
    <text evidence="9">The sequence shown here is derived from an EMBL/GenBank/DDBJ whole genome shotgun (WGS) entry which is preliminary data.</text>
</comment>
<protein>
    <recommendedName>
        <fullName evidence="11">Alginate O-acetyltransferase complex protein AlgI</fullName>
    </recommendedName>
</protein>
<dbReference type="AlphaFoldDB" id="A0A9X1NK05"/>
<feature type="transmembrane region" description="Helical" evidence="8">
    <location>
        <begin position="98"/>
        <end position="115"/>
    </location>
</feature>
<evidence type="ECO:0000256" key="7">
    <source>
        <dbReference type="PIRNR" id="PIRNR016636"/>
    </source>
</evidence>
<dbReference type="PANTHER" id="PTHR13285">
    <property type="entry name" value="ACYLTRANSFERASE"/>
    <property type="match status" value="1"/>
</dbReference>
<evidence type="ECO:0000256" key="1">
    <source>
        <dbReference type="ARBA" id="ARBA00004651"/>
    </source>
</evidence>
<feature type="transmembrane region" description="Helical" evidence="8">
    <location>
        <begin position="461"/>
        <end position="484"/>
    </location>
</feature>
<accession>A0A9X1NK05</accession>
<dbReference type="Pfam" id="PF03062">
    <property type="entry name" value="MBOAT"/>
    <property type="match status" value="1"/>
</dbReference>
<dbReference type="InterPro" id="IPR004299">
    <property type="entry name" value="MBOAT_fam"/>
</dbReference>
<evidence type="ECO:0000256" key="4">
    <source>
        <dbReference type="ARBA" id="ARBA00022692"/>
    </source>
</evidence>
<evidence type="ECO:0008006" key="11">
    <source>
        <dbReference type="Google" id="ProtNLM"/>
    </source>
</evidence>
<dbReference type="Proteomes" id="UP001138997">
    <property type="component" value="Unassembled WGS sequence"/>
</dbReference>
<dbReference type="RefSeq" id="WP_231448306.1">
    <property type="nucleotide sequence ID" value="NZ_JAJOMB010000022.1"/>
</dbReference>
<evidence type="ECO:0000313" key="9">
    <source>
        <dbReference type="EMBL" id="MCD5315485.1"/>
    </source>
</evidence>
<dbReference type="GO" id="GO:0016746">
    <property type="term" value="F:acyltransferase activity"/>
    <property type="evidence" value="ECO:0007669"/>
    <property type="project" value="UniProtKB-KW"/>
</dbReference>
<dbReference type="PIRSF" id="PIRSF500217">
    <property type="entry name" value="AlgI"/>
    <property type="match status" value="1"/>
</dbReference>
<keyword evidence="6 7" id="KW-0472">Membrane</keyword>
<keyword evidence="7" id="KW-0012">Acyltransferase</keyword>
<comment type="similarity">
    <text evidence="2 7">Belongs to the membrane-bound acyltransferase family.</text>
</comment>
<keyword evidence="3 7" id="KW-1003">Cell membrane</keyword>
<feature type="transmembrane region" description="Helical" evidence="8">
    <location>
        <begin position="38"/>
        <end position="62"/>
    </location>
</feature>
<dbReference type="PIRSF" id="PIRSF016636">
    <property type="entry name" value="AlgI_DltB"/>
    <property type="match status" value="1"/>
</dbReference>
<feature type="transmembrane region" description="Helical" evidence="8">
    <location>
        <begin position="326"/>
        <end position="349"/>
    </location>
</feature>
<evidence type="ECO:0000256" key="6">
    <source>
        <dbReference type="ARBA" id="ARBA00023136"/>
    </source>
</evidence>
<dbReference type="GO" id="GO:0005886">
    <property type="term" value="C:plasma membrane"/>
    <property type="evidence" value="ECO:0007669"/>
    <property type="project" value="UniProtKB-SubCell"/>
</dbReference>
<evidence type="ECO:0000256" key="8">
    <source>
        <dbReference type="SAM" id="Phobius"/>
    </source>
</evidence>
<gene>
    <name evidence="9" type="ORF">LR394_31770</name>
</gene>
<feature type="transmembrane region" description="Helical" evidence="8">
    <location>
        <begin position="135"/>
        <end position="153"/>
    </location>
</feature>
<keyword evidence="5 8" id="KW-1133">Transmembrane helix</keyword>
<proteinExistence type="inferred from homology"/>
<dbReference type="GO" id="GO:0042121">
    <property type="term" value="P:alginic acid biosynthetic process"/>
    <property type="evidence" value="ECO:0007669"/>
    <property type="project" value="InterPro"/>
</dbReference>
<name>A0A9X1NK05_9ACTN</name>
<keyword evidence="10" id="KW-1185">Reference proteome</keyword>
<dbReference type="InterPro" id="IPR028362">
    <property type="entry name" value="AlgI"/>
</dbReference>
<evidence type="ECO:0000256" key="2">
    <source>
        <dbReference type="ARBA" id="ARBA00010323"/>
    </source>
</evidence>
<evidence type="ECO:0000256" key="3">
    <source>
        <dbReference type="ARBA" id="ARBA00022475"/>
    </source>
</evidence>
<dbReference type="InterPro" id="IPR051085">
    <property type="entry name" value="MB_O-acyltransferase"/>
</dbReference>
<reference evidence="9" key="1">
    <citation type="submission" date="2021-11" db="EMBL/GenBank/DDBJ databases">
        <title>Streptomyces corallinus and Kineosporia corallina sp. nov., two new coral-derived marine actinobacteria.</title>
        <authorList>
            <person name="Buangrab K."/>
            <person name="Sutthacheep M."/>
            <person name="Yeemin T."/>
            <person name="Harunari E."/>
            <person name="Igarashi Y."/>
            <person name="Sripreechasak P."/>
            <person name="Kanchanasin P."/>
            <person name="Tanasupawat S."/>
            <person name="Phongsopitanun W."/>
        </authorList>
    </citation>
    <scope>NUCLEOTIDE SEQUENCE</scope>
    <source>
        <strain evidence="9">JCM 31032</strain>
    </source>
</reference>
<comment type="subcellular location">
    <subcellularLocation>
        <location evidence="1">Cell membrane</location>
        <topology evidence="1">Multi-pass membrane protein</topology>
    </subcellularLocation>
</comment>
<dbReference type="InterPro" id="IPR024194">
    <property type="entry name" value="Ac/AlaTfrase_AlgI/DltB"/>
</dbReference>
<keyword evidence="4 8" id="KW-0812">Transmembrane</keyword>
<dbReference type="EMBL" id="JAJOMB010000022">
    <property type="protein sequence ID" value="MCD5315485.1"/>
    <property type="molecule type" value="Genomic_DNA"/>
</dbReference>
<feature type="transmembrane region" description="Helical" evidence="8">
    <location>
        <begin position="420"/>
        <end position="440"/>
    </location>
</feature>
<evidence type="ECO:0000313" key="10">
    <source>
        <dbReference type="Proteomes" id="UP001138997"/>
    </source>
</evidence>
<keyword evidence="7" id="KW-0808">Transferase</keyword>
<organism evidence="9 10">
    <name type="scientific">Kineosporia babensis</name>
    <dbReference type="NCBI Taxonomy" id="499548"/>
    <lineage>
        <taxon>Bacteria</taxon>
        <taxon>Bacillati</taxon>
        <taxon>Actinomycetota</taxon>
        <taxon>Actinomycetes</taxon>
        <taxon>Kineosporiales</taxon>
        <taxon>Kineosporiaceae</taxon>
        <taxon>Kineosporia</taxon>
    </lineage>
</organism>
<evidence type="ECO:0000256" key="5">
    <source>
        <dbReference type="ARBA" id="ARBA00022989"/>
    </source>
</evidence>
<dbReference type="PANTHER" id="PTHR13285:SF18">
    <property type="entry name" value="PROTEIN-CYSTEINE N-PALMITOYLTRANSFERASE RASP"/>
    <property type="match status" value="1"/>
</dbReference>
<sequence>MVFSSPTFLFLFLPLTLLAYLLVPRSWRNACLLLASIVFYVWGAGGHVFVLLYVALVSFYGARMAGRARAKARARATTGDGSAPGAPEPSRSAPRAEIAGLVILVLVPIVLAKYLPPVSEFLASTAWPGAPQVSWALPLGISFFTFHAISYVIDVGRGDLPPERSSRDYLLYLFLFPHQIAGPIVRYSEIAKELKDSREVTLGNATYGLTRFAWGLTKKAYIADSCGVVADAAFATPDGSFNAATAWIGALAYALQIYFDFSGYSDMAIGLAAIFGFRFPENFRSPYAATGPADFWRRWHMTLSRWFRDYVYIPLGGNRHGVRREYAALLITFLLTSLWHGATWGFLVWGGLHSLALLLERVTGRHRSTPGPLTTGLRRAAMALFVVFSWVPFRAPTLTEAVDVWAAMTGLAPGGPSPDVLITLTPWNLLALTLGALAFLMPRNATGFQWVHGGHSAHRRFRYPMAAITAPVLLAVALISVLWLDFSPFLYFQF</sequence>